<dbReference type="SUPFAM" id="SSF50090">
    <property type="entry name" value="Electron transport accessory proteins"/>
    <property type="match status" value="1"/>
</dbReference>
<evidence type="ECO:0000313" key="3">
    <source>
        <dbReference type="EMBL" id="GGS31747.1"/>
    </source>
</evidence>
<evidence type="ECO:0000259" key="2">
    <source>
        <dbReference type="Pfam" id="PF21006"/>
    </source>
</evidence>
<feature type="domain" description="Nitrile hydratase beta subunit-like N-terminal" evidence="2">
    <location>
        <begin position="36"/>
        <end position="129"/>
    </location>
</feature>
<dbReference type="Pfam" id="PF21006">
    <property type="entry name" value="NHase_beta_N"/>
    <property type="match status" value="1"/>
</dbReference>
<reference evidence="3" key="2">
    <citation type="submission" date="2020-09" db="EMBL/GenBank/DDBJ databases">
        <authorList>
            <person name="Sun Q."/>
            <person name="Ohkuma M."/>
        </authorList>
    </citation>
    <scope>NUCLEOTIDE SEQUENCE</scope>
    <source>
        <strain evidence="3">JCM 4386</strain>
    </source>
</reference>
<accession>A0A918GF24</accession>
<dbReference type="InterPro" id="IPR049054">
    <property type="entry name" value="CN_hydtase_beta-like_N"/>
</dbReference>
<reference evidence="3" key="1">
    <citation type="journal article" date="2014" name="Int. J. Syst. Evol. Microbiol.">
        <title>Complete genome sequence of Corynebacterium casei LMG S-19264T (=DSM 44701T), isolated from a smear-ripened cheese.</title>
        <authorList>
            <consortium name="US DOE Joint Genome Institute (JGI-PGF)"/>
            <person name="Walter F."/>
            <person name="Albersmeier A."/>
            <person name="Kalinowski J."/>
            <person name="Ruckert C."/>
        </authorList>
    </citation>
    <scope>NUCLEOTIDE SEQUENCE</scope>
    <source>
        <strain evidence="3">JCM 4386</strain>
    </source>
</reference>
<dbReference type="EMBL" id="BMTL01000076">
    <property type="protein sequence ID" value="GGS31747.1"/>
    <property type="molecule type" value="Genomic_DNA"/>
</dbReference>
<protein>
    <recommendedName>
        <fullName evidence="2">Nitrile hydratase beta subunit-like N-terminal domain-containing protein</fullName>
    </recommendedName>
</protein>
<dbReference type="InterPro" id="IPR008990">
    <property type="entry name" value="Elect_transpt_acc-like_dom_sf"/>
</dbReference>
<evidence type="ECO:0000313" key="4">
    <source>
        <dbReference type="Proteomes" id="UP000606194"/>
    </source>
</evidence>
<dbReference type="AlphaFoldDB" id="A0A918GF24"/>
<comment type="caution">
    <text evidence="3">The sequence shown here is derived from an EMBL/GenBank/DDBJ whole genome shotgun (WGS) entry which is preliminary data.</text>
</comment>
<organism evidence="3 4">
    <name type="scientific">Streptomyces humidus</name>
    <dbReference type="NCBI Taxonomy" id="52259"/>
    <lineage>
        <taxon>Bacteria</taxon>
        <taxon>Bacillati</taxon>
        <taxon>Actinomycetota</taxon>
        <taxon>Actinomycetes</taxon>
        <taxon>Kitasatosporales</taxon>
        <taxon>Streptomycetaceae</taxon>
        <taxon>Streptomyces</taxon>
    </lineage>
</organism>
<dbReference type="Proteomes" id="UP000606194">
    <property type="component" value="Unassembled WGS sequence"/>
</dbReference>
<name>A0A918GF24_9ACTN</name>
<proteinExistence type="predicted"/>
<keyword evidence="4" id="KW-1185">Reference proteome</keyword>
<dbReference type="InterPro" id="IPR023808">
    <property type="entry name" value="Nitrile_Hydratase_acc_put"/>
</dbReference>
<dbReference type="NCBIfam" id="TIGR03889">
    <property type="entry name" value="nitrile_acc"/>
    <property type="match status" value="1"/>
</dbReference>
<feature type="region of interest" description="Disordered" evidence="1">
    <location>
        <begin position="127"/>
        <end position="148"/>
    </location>
</feature>
<dbReference type="Gene3D" id="1.10.472.20">
    <property type="entry name" value="Nitrile hydratase, beta subunit"/>
    <property type="match status" value="1"/>
</dbReference>
<sequence>MSAATTVPAPYSSVTTQGGSRREVEELICGMPVTDPSELGFEFPWEIRAFAMAVAAHKTLKFAWSEFQGALISSIKAWETTAAESGAKWSYYEHWVTALEDVMSQHGVMTTSDLDQRVVQVMAEPPNRNHHEAHTEPIAIDPAAPARV</sequence>
<dbReference type="InterPro" id="IPR042262">
    <property type="entry name" value="CN_hydtase_beta_C"/>
</dbReference>
<gene>
    <name evidence="3" type="ORF">GCM10010269_82750</name>
</gene>
<evidence type="ECO:0000256" key="1">
    <source>
        <dbReference type="SAM" id="MobiDB-lite"/>
    </source>
</evidence>